<dbReference type="AlphaFoldDB" id="A0A8U0HRM0"/>
<evidence type="ECO:0000313" key="2">
    <source>
        <dbReference type="Proteomes" id="UP000830729"/>
    </source>
</evidence>
<dbReference type="RefSeq" id="WP_248649581.1">
    <property type="nucleotide sequence ID" value="NZ_CP096659.1"/>
</dbReference>
<proteinExistence type="predicted"/>
<sequence>MRRDYFTLEVRNVDWVEEGDEAKKPTVSIDFEGPSSTLRERLTGTDDELLDAEETDVAFRLQGPVDDDETTGVVSVTNRITGDFVLELNEDADDVLKFITAAREYGKSTGDMDGRYHVEISINGEHLVEYDKSTFLVYNGEGNLLRQHSLIPSGVEL</sequence>
<gene>
    <name evidence="1" type="ORF">M0R89_13375</name>
</gene>
<organism evidence="1 2">
    <name type="scientific">Halorussus limi</name>
    <dbReference type="NCBI Taxonomy" id="2938695"/>
    <lineage>
        <taxon>Archaea</taxon>
        <taxon>Methanobacteriati</taxon>
        <taxon>Methanobacteriota</taxon>
        <taxon>Stenosarchaea group</taxon>
        <taxon>Halobacteria</taxon>
        <taxon>Halobacteriales</taxon>
        <taxon>Haladaptataceae</taxon>
        <taxon>Halorussus</taxon>
    </lineage>
</organism>
<dbReference type="InterPro" id="IPR043811">
    <property type="entry name" value="DUF5793"/>
</dbReference>
<keyword evidence="2" id="KW-1185">Reference proteome</keyword>
<evidence type="ECO:0000313" key="1">
    <source>
        <dbReference type="EMBL" id="UPV73528.1"/>
    </source>
</evidence>
<dbReference type="EMBL" id="CP096659">
    <property type="protein sequence ID" value="UPV73528.1"/>
    <property type="molecule type" value="Genomic_DNA"/>
</dbReference>
<dbReference type="GeneID" id="72186208"/>
<protein>
    <submittedName>
        <fullName evidence="1">DUF5793 family protein</fullName>
    </submittedName>
</protein>
<reference evidence="1 2" key="1">
    <citation type="submission" date="2022-04" db="EMBL/GenBank/DDBJ databases">
        <title>Diverse halophilic archaea isolated from saline environments.</title>
        <authorList>
            <person name="Cui H.-L."/>
        </authorList>
    </citation>
    <scope>NUCLEOTIDE SEQUENCE [LARGE SCALE GENOMIC DNA]</scope>
    <source>
        <strain evidence="1 2">XZYJT49</strain>
    </source>
</reference>
<accession>A0A8U0HRM0</accession>
<dbReference type="Pfam" id="PF19106">
    <property type="entry name" value="DUF5793"/>
    <property type="match status" value="1"/>
</dbReference>
<dbReference type="KEGG" id="halx:M0R89_13375"/>
<dbReference type="Proteomes" id="UP000830729">
    <property type="component" value="Chromosome"/>
</dbReference>
<name>A0A8U0HRM0_9EURY</name>